<dbReference type="EMBL" id="UINC01024080">
    <property type="protein sequence ID" value="SVA97034.1"/>
    <property type="molecule type" value="Genomic_DNA"/>
</dbReference>
<evidence type="ECO:0000256" key="3">
    <source>
        <dbReference type="ARBA" id="ARBA00023002"/>
    </source>
</evidence>
<dbReference type="PANTHER" id="PTHR23026:SF90">
    <property type="entry name" value="IODOTYROSINE DEIODINASE 1"/>
    <property type="match status" value="1"/>
</dbReference>
<dbReference type="InterPro" id="IPR029479">
    <property type="entry name" value="Nitroreductase"/>
</dbReference>
<sequence length="217" mass="24717">MAFQKLKFQTFPEKKMVERSRAFLLQMKQRRTIRDFSDKTVPLEIIKNVVSTAASAPSGANKQPWHFVIVQDPAVKTKIRIAAEKEEKEFYAHRASKDWLEDLNQFGTDWHKPFLETAPYLIVVFKKNYDFTSDGKRKNYYVNESVGVASGFLLAALHNAGLATLTHTPSPMEFLENILNRSENEKAVLLIPVGYPADNAEVPILTKESFNRIATIV</sequence>
<dbReference type="CDD" id="cd02144">
    <property type="entry name" value="iodotyrosine_dehalogenase"/>
    <property type="match status" value="1"/>
</dbReference>
<evidence type="ECO:0000259" key="4">
    <source>
        <dbReference type="Pfam" id="PF00881"/>
    </source>
</evidence>
<dbReference type="PANTHER" id="PTHR23026">
    <property type="entry name" value="NADPH NITROREDUCTASE"/>
    <property type="match status" value="1"/>
</dbReference>
<keyword evidence="3" id="KW-0560">Oxidoreductase</keyword>
<evidence type="ECO:0000313" key="5">
    <source>
        <dbReference type="EMBL" id="SVA97034.1"/>
    </source>
</evidence>
<feature type="domain" description="Nitroreductase" evidence="4">
    <location>
        <begin position="28"/>
        <end position="195"/>
    </location>
</feature>
<evidence type="ECO:0000256" key="2">
    <source>
        <dbReference type="ARBA" id="ARBA00022643"/>
    </source>
</evidence>
<dbReference type="AlphaFoldDB" id="A0A382A6I2"/>
<gene>
    <name evidence="5" type="ORF">METZ01_LOCUS149888</name>
</gene>
<keyword evidence="1" id="KW-0285">Flavoprotein</keyword>
<evidence type="ECO:0000256" key="1">
    <source>
        <dbReference type="ARBA" id="ARBA00022630"/>
    </source>
</evidence>
<keyword evidence="2" id="KW-0288">FMN</keyword>
<organism evidence="5">
    <name type="scientific">marine metagenome</name>
    <dbReference type="NCBI Taxonomy" id="408172"/>
    <lineage>
        <taxon>unclassified sequences</taxon>
        <taxon>metagenomes</taxon>
        <taxon>ecological metagenomes</taxon>
    </lineage>
</organism>
<dbReference type="InterPro" id="IPR000415">
    <property type="entry name" value="Nitroreductase-like"/>
</dbReference>
<dbReference type="Gene3D" id="3.40.109.10">
    <property type="entry name" value="NADH Oxidase"/>
    <property type="match status" value="1"/>
</dbReference>
<reference evidence="5" key="1">
    <citation type="submission" date="2018-05" db="EMBL/GenBank/DDBJ databases">
        <authorList>
            <person name="Lanie J.A."/>
            <person name="Ng W.-L."/>
            <person name="Kazmierczak K.M."/>
            <person name="Andrzejewski T.M."/>
            <person name="Davidsen T.M."/>
            <person name="Wayne K.J."/>
            <person name="Tettelin H."/>
            <person name="Glass J.I."/>
            <person name="Rusch D."/>
            <person name="Podicherti R."/>
            <person name="Tsui H.-C.T."/>
            <person name="Winkler M.E."/>
        </authorList>
    </citation>
    <scope>NUCLEOTIDE SEQUENCE</scope>
</reference>
<dbReference type="SUPFAM" id="SSF55469">
    <property type="entry name" value="FMN-dependent nitroreductase-like"/>
    <property type="match status" value="1"/>
</dbReference>
<accession>A0A382A6I2</accession>
<protein>
    <recommendedName>
        <fullName evidence="4">Nitroreductase domain-containing protein</fullName>
    </recommendedName>
</protein>
<proteinExistence type="predicted"/>
<dbReference type="Pfam" id="PF00881">
    <property type="entry name" value="Nitroreductase"/>
    <property type="match status" value="1"/>
</dbReference>
<dbReference type="GO" id="GO:0016491">
    <property type="term" value="F:oxidoreductase activity"/>
    <property type="evidence" value="ECO:0007669"/>
    <property type="project" value="UniProtKB-KW"/>
</dbReference>
<dbReference type="InterPro" id="IPR050627">
    <property type="entry name" value="Nitroreductase/BluB"/>
</dbReference>
<name>A0A382A6I2_9ZZZZ</name>